<dbReference type="STRING" id="1121306.SAMN02745196_02378"/>
<gene>
    <name evidence="2" type="ORF">SAMN02745196_02378</name>
</gene>
<dbReference type="AlphaFoldDB" id="A0A1M5XQ38"/>
<dbReference type="OrthoDB" id="1640349at2"/>
<feature type="transmembrane region" description="Helical" evidence="1">
    <location>
        <begin position="87"/>
        <end position="107"/>
    </location>
</feature>
<keyword evidence="1" id="KW-0472">Membrane</keyword>
<dbReference type="NCBIfam" id="TIGR02876">
    <property type="entry name" value="spore_yqfD"/>
    <property type="match status" value="1"/>
</dbReference>
<reference evidence="2 3" key="1">
    <citation type="submission" date="2016-11" db="EMBL/GenBank/DDBJ databases">
        <authorList>
            <person name="Jaros S."/>
            <person name="Januszkiewicz K."/>
            <person name="Wedrychowicz H."/>
        </authorList>
    </citation>
    <scope>NUCLEOTIDE SEQUENCE [LARGE SCALE GENOMIC DNA]</scope>
    <source>
        <strain evidence="2 3">DSM 3089</strain>
    </source>
</reference>
<keyword evidence="3" id="KW-1185">Reference proteome</keyword>
<keyword evidence="1" id="KW-0812">Transmembrane</keyword>
<keyword evidence="1" id="KW-1133">Transmembrane helix</keyword>
<dbReference type="Proteomes" id="UP000184526">
    <property type="component" value="Unassembled WGS sequence"/>
</dbReference>
<evidence type="ECO:0000256" key="1">
    <source>
        <dbReference type="SAM" id="Phobius"/>
    </source>
</evidence>
<proteinExistence type="predicted"/>
<organism evidence="2 3">
    <name type="scientific">Clostridium collagenovorans DSM 3089</name>
    <dbReference type="NCBI Taxonomy" id="1121306"/>
    <lineage>
        <taxon>Bacteria</taxon>
        <taxon>Bacillati</taxon>
        <taxon>Bacillota</taxon>
        <taxon>Clostridia</taxon>
        <taxon>Eubacteriales</taxon>
        <taxon>Clostridiaceae</taxon>
        <taxon>Clostridium</taxon>
    </lineage>
</organism>
<name>A0A1M5XQ38_9CLOT</name>
<sequence length="385" mass="44230">MFNKFKRDIVRLEIRALHPENFINRLWIEEVYVENLKKENISTICIDIEAKDLERVKIFAEEEEIKINIVGRSGRAYYKRKLKKRSVLYAGVILLVALTYYLSTYLWSVSIATESAVSPYEIRQLLKDNGIVPGIKKSKIDIFQIEKLLCQQNKEIIWAKARIEGTRLKIKIAEKQTPPNIEDDTTPCDLVAVKNGVIKNVYTKSGTAIVKDGDVVNAGDVLVSGIQGKEESTYEVHAEGSVKAETNYERETIIDTTQPKRVKTGNFIVNKYITLFGKKIYLKNGLNNFDNYDKIDKTDSFIKSEYLYEVKEENISEENIEKKIKEVSDKLYSDITINFNKKIKIVDTVRENKEESEGVYKVRVLIIAEEDISMPRAMENSNSGQ</sequence>
<dbReference type="Pfam" id="PF06898">
    <property type="entry name" value="YqfD"/>
    <property type="match status" value="1"/>
</dbReference>
<evidence type="ECO:0000313" key="2">
    <source>
        <dbReference type="EMBL" id="SHI01910.1"/>
    </source>
</evidence>
<protein>
    <submittedName>
        <fullName evidence="2">Similar to stage IV sporulation protein</fullName>
    </submittedName>
</protein>
<dbReference type="EMBL" id="FQXP01000009">
    <property type="protein sequence ID" value="SHI01910.1"/>
    <property type="molecule type" value="Genomic_DNA"/>
</dbReference>
<dbReference type="InterPro" id="IPR010690">
    <property type="entry name" value="YqfD"/>
</dbReference>
<accession>A0A1M5XQ38</accession>
<dbReference type="RefSeq" id="WP_072832232.1">
    <property type="nucleotide sequence ID" value="NZ_FQXP01000009.1"/>
</dbReference>
<evidence type="ECO:0000313" key="3">
    <source>
        <dbReference type="Proteomes" id="UP000184526"/>
    </source>
</evidence>